<feature type="signal peptide" evidence="1">
    <location>
        <begin position="1"/>
        <end position="18"/>
    </location>
</feature>
<accession>A0ABS7XDP7</accession>
<name>A0ABS7XDP7_9GAMM</name>
<evidence type="ECO:0000256" key="1">
    <source>
        <dbReference type="SAM" id="SignalP"/>
    </source>
</evidence>
<sequence length="157" mass="17585">MMKRLAMITLLVATSSHAAGIPTEQALELCRAEQNALKRLLCYDTINTGSTQNSSVAPSATAPATAAQQPQEFGKEHRNFLPEDAPEQVYMTVRKISYDPYKSLIVEFDNGQVWQQLGTEYYSIKAGEKHYIKRGVMNSFLLGSDDGRKAIRVRRED</sequence>
<keyword evidence="1" id="KW-0732">Signal</keyword>
<dbReference type="Proteomes" id="UP000663814">
    <property type="component" value="Unassembled WGS sequence"/>
</dbReference>
<evidence type="ECO:0000313" key="2">
    <source>
        <dbReference type="EMBL" id="MBZ9613666.1"/>
    </source>
</evidence>
<proteinExistence type="predicted"/>
<organism evidence="2 3">
    <name type="scientific">Rheinheimera maricola</name>
    <dbReference type="NCBI Taxonomy" id="2793282"/>
    <lineage>
        <taxon>Bacteria</taxon>
        <taxon>Pseudomonadati</taxon>
        <taxon>Pseudomonadota</taxon>
        <taxon>Gammaproteobacteria</taxon>
        <taxon>Chromatiales</taxon>
        <taxon>Chromatiaceae</taxon>
        <taxon>Rheinheimera</taxon>
    </lineage>
</organism>
<reference evidence="2 3" key="1">
    <citation type="submission" date="2020-12" db="EMBL/GenBank/DDBJ databases">
        <authorList>
            <person name="Ruan W."/>
            <person name="Khan S.A."/>
            <person name="Jeon C.O."/>
        </authorList>
    </citation>
    <scope>NUCLEOTIDE SEQUENCE [LARGE SCALE GENOMIC DNA]</scope>
    <source>
        <strain evidence="2 3">MA-13</strain>
    </source>
</reference>
<keyword evidence="3" id="KW-1185">Reference proteome</keyword>
<protein>
    <recommendedName>
        <fullName evidence="4">Type IV pilus biogenesis protein PilP</fullName>
    </recommendedName>
</protein>
<comment type="caution">
    <text evidence="2">The sequence shown here is derived from an EMBL/GenBank/DDBJ whole genome shotgun (WGS) entry which is preliminary data.</text>
</comment>
<dbReference type="EMBL" id="JAERPS020000009">
    <property type="protein sequence ID" value="MBZ9613666.1"/>
    <property type="molecule type" value="Genomic_DNA"/>
</dbReference>
<dbReference type="RefSeq" id="WP_205313264.1">
    <property type="nucleotide sequence ID" value="NZ_JAERPS020000009.1"/>
</dbReference>
<reference evidence="2 3" key="2">
    <citation type="submission" date="2021-08" db="EMBL/GenBank/DDBJ databases">
        <title>Rheinheimera aquimaris sp. nov., isolated from seawater of the East Sea in Korea.</title>
        <authorList>
            <person name="Kim K.H."/>
            <person name="Wenting R."/>
            <person name="Kim K.R."/>
            <person name="Jeon C.O."/>
        </authorList>
    </citation>
    <scope>NUCLEOTIDE SEQUENCE [LARGE SCALE GENOMIC DNA]</scope>
    <source>
        <strain evidence="2 3">MA-13</strain>
    </source>
</reference>
<evidence type="ECO:0008006" key="4">
    <source>
        <dbReference type="Google" id="ProtNLM"/>
    </source>
</evidence>
<gene>
    <name evidence="2" type="ORF">I4W93_018890</name>
</gene>
<evidence type="ECO:0000313" key="3">
    <source>
        <dbReference type="Proteomes" id="UP000663814"/>
    </source>
</evidence>
<feature type="chain" id="PRO_5046348047" description="Type IV pilus biogenesis protein PilP" evidence="1">
    <location>
        <begin position="19"/>
        <end position="157"/>
    </location>
</feature>